<proteinExistence type="predicted"/>
<name>A0A9N8ZBU5_9GLOM</name>
<organism evidence="1 2">
    <name type="scientific">Cetraspora pellucida</name>
    <dbReference type="NCBI Taxonomy" id="1433469"/>
    <lineage>
        <taxon>Eukaryota</taxon>
        <taxon>Fungi</taxon>
        <taxon>Fungi incertae sedis</taxon>
        <taxon>Mucoromycota</taxon>
        <taxon>Glomeromycotina</taxon>
        <taxon>Glomeromycetes</taxon>
        <taxon>Diversisporales</taxon>
        <taxon>Gigasporaceae</taxon>
        <taxon>Cetraspora</taxon>
    </lineage>
</organism>
<accession>A0A9N8ZBU5</accession>
<protein>
    <submittedName>
        <fullName evidence="1">14069_t:CDS:1</fullName>
    </submittedName>
</protein>
<dbReference type="EMBL" id="CAJVQA010000702">
    <property type="protein sequence ID" value="CAG8487000.1"/>
    <property type="molecule type" value="Genomic_DNA"/>
</dbReference>
<reference evidence="1" key="1">
    <citation type="submission" date="2021-06" db="EMBL/GenBank/DDBJ databases">
        <authorList>
            <person name="Kallberg Y."/>
            <person name="Tangrot J."/>
            <person name="Rosling A."/>
        </authorList>
    </citation>
    <scope>NUCLEOTIDE SEQUENCE</scope>
    <source>
        <strain evidence="1">FL966</strain>
    </source>
</reference>
<evidence type="ECO:0000313" key="2">
    <source>
        <dbReference type="Proteomes" id="UP000789759"/>
    </source>
</evidence>
<gene>
    <name evidence="1" type="ORF">CPELLU_LOCUS1792</name>
</gene>
<keyword evidence="2" id="KW-1185">Reference proteome</keyword>
<evidence type="ECO:0000313" key="1">
    <source>
        <dbReference type="EMBL" id="CAG8487000.1"/>
    </source>
</evidence>
<feature type="non-terminal residue" evidence="1">
    <location>
        <position position="1"/>
    </location>
</feature>
<dbReference type="Proteomes" id="UP000789759">
    <property type="component" value="Unassembled WGS sequence"/>
</dbReference>
<sequence>IEQIKNITILNVKSLLILETIDLMVSIIFHGDIENVKIEDISEK</sequence>
<comment type="caution">
    <text evidence="1">The sequence shown here is derived from an EMBL/GenBank/DDBJ whole genome shotgun (WGS) entry which is preliminary data.</text>
</comment>
<dbReference type="AlphaFoldDB" id="A0A9N8ZBU5"/>